<reference evidence="2 3" key="1">
    <citation type="journal article" date="2013" name="PLoS ONE">
        <title>The first genomic and proteomic characterization of a deep-sea sulfate reducer: insights into the piezophilic lifestyle of Desulfovibrio piezophilus.</title>
        <authorList>
            <person name="Pradel N."/>
            <person name="Ji B."/>
            <person name="Gimenez G."/>
            <person name="Talla E."/>
            <person name="Lenoble P."/>
            <person name="Garel M."/>
            <person name="Tamburini C."/>
            <person name="Fourquet P."/>
            <person name="Lebrun R."/>
            <person name="Bertin P."/>
            <person name="Denis Y."/>
            <person name="Pophillat M."/>
            <person name="Barbe V."/>
            <person name="Ollivier B."/>
            <person name="Dolla A."/>
        </authorList>
    </citation>
    <scope>NUCLEOTIDE SEQUENCE [LARGE SCALE GENOMIC DNA]</scope>
    <source>
        <strain evidence="3">DSM 10523 / SB164P1</strain>
    </source>
</reference>
<feature type="chain" id="PRO_5004019276" evidence="1">
    <location>
        <begin position="25"/>
        <end position="298"/>
    </location>
</feature>
<dbReference type="eggNOG" id="ENOG50344JF">
    <property type="taxonomic scope" value="Bacteria"/>
</dbReference>
<accession>M1WJB3</accession>
<dbReference type="HOGENOM" id="CLU_070763_0_0_7"/>
<dbReference type="KEGG" id="dpi:BN4_10358"/>
<reference evidence="3" key="2">
    <citation type="journal article" date="2013" name="Stand. Genomic Sci.">
        <title>Complete genome sequence of Desulfocapsa sulfexigens, a marine deltaproteobacterium specialized in disproportionating inorganic sulfur compounds.</title>
        <authorList>
            <person name="Finster K.W."/>
            <person name="Kjeldsen K.U."/>
            <person name="Kube M."/>
            <person name="Reinhardt R."/>
            <person name="Mussmann M."/>
            <person name="Amann R."/>
            <person name="Schreiber L."/>
        </authorList>
    </citation>
    <scope>NUCLEOTIDE SEQUENCE [LARGE SCALE GENOMIC DNA]</scope>
    <source>
        <strain evidence="3">DSM 10523 / SB164P1</strain>
    </source>
</reference>
<name>M1WJB3_PSEP2</name>
<dbReference type="Proteomes" id="UP000011724">
    <property type="component" value="Chromosome"/>
</dbReference>
<dbReference type="STRING" id="1322246.BN4_10358"/>
<dbReference type="EMBL" id="FO203427">
    <property type="protein sequence ID" value="CCH47596.1"/>
    <property type="molecule type" value="Genomic_DNA"/>
</dbReference>
<gene>
    <name evidence="2" type="ordered locus">BN4_10358</name>
</gene>
<dbReference type="PATRIC" id="fig|879567.3.peg.369"/>
<proteinExistence type="predicted"/>
<keyword evidence="2" id="KW-0449">Lipoprotein</keyword>
<evidence type="ECO:0000313" key="2">
    <source>
        <dbReference type="EMBL" id="CCH47596.1"/>
    </source>
</evidence>
<dbReference type="BioCyc" id="DPIE1322246:BN4_RS01870-MONOMER"/>
<keyword evidence="3" id="KW-1185">Reference proteome</keyword>
<dbReference type="OrthoDB" id="5470220at2"/>
<evidence type="ECO:0000256" key="1">
    <source>
        <dbReference type="SAM" id="SignalP"/>
    </source>
</evidence>
<protein>
    <submittedName>
        <fullName evidence="2">Putative lipoprotein</fullName>
    </submittedName>
</protein>
<feature type="signal peptide" evidence="1">
    <location>
        <begin position="1"/>
        <end position="24"/>
    </location>
</feature>
<sequence length="298" mass="33747">MLKIRYCFFIFAFLFCFQSGAAMAREVQVFLPIQEDVSPMELRQQALTQGFAEAVLMEARVMLPAELDESRSDLFKEYLLTRVEPYIQGYKVVSSQSTEDGVILDLDVRINKKPLREGLKNMGLFSTVMAPLVANVEWAADISEENLVKLRGLMTLTGIRNTQGVLPSLKIENGPEGTFKGSLFSEKKEWAYINKDLSVVWFNLWGKYFHQSQQSQPLRATRKLSVAGWFSPDAALEFDRVLKGWDSAVQDVSLAELNLQPSGVGGTWELRLLDDQRLEMLLQAYLPQRGVTYQLSGD</sequence>
<organism evidence="2 3">
    <name type="scientific">Pseudodesulfovibrio piezophilus (strain DSM 21447 / JCM 15486 / C1TLV30)</name>
    <name type="common">Desulfovibrio piezophilus</name>
    <dbReference type="NCBI Taxonomy" id="1322246"/>
    <lineage>
        <taxon>Bacteria</taxon>
        <taxon>Pseudomonadati</taxon>
        <taxon>Thermodesulfobacteriota</taxon>
        <taxon>Desulfovibrionia</taxon>
        <taxon>Desulfovibrionales</taxon>
        <taxon>Desulfovibrionaceae</taxon>
    </lineage>
</organism>
<evidence type="ECO:0000313" key="3">
    <source>
        <dbReference type="Proteomes" id="UP000011724"/>
    </source>
</evidence>
<dbReference type="AlphaFoldDB" id="M1WJB3"/>
<keyword evidence="1" id="KW-0732">Signal</keyword>